<protein>
    <submittedName>
        <fullName evidence="3">Glycosyl hydrolase family protein with chitinase insertion domain</fullName>
    </submittedName>
</protein>
<dbReference type="SUPFAM" id="SSF51445">
    <property type="entry name" value="(Trans)glycosidases"/>
    <property type="match status" value="1"/>
</dbReference>
<dbReference type="PANTHER" id="PTHR11177:SF383">
    <property type="entry name" value="GLYCOSYL HYDROLASE FAMILY PROTEIN WITH CHITINASE INSERTION DOMAIN-CONTAINING PROTEIN"/>
    <property type="match status" value="1"/>
</dbReference>
<proteinExistence type="predicted"/>
<sequence>MAFITAKILLLFYVISLLQFNLCIGQNVKGGYWFTESGFAAADIDSSLLTHLFCAFANLDPQTYQLVISSTNNDSFAQFTKIVQLKNPSVKTLLSIGGESANKTVFASIVAQSTSRKTFIDSSIKLARSYGFSGLDLDWEYPQAALDMVNLGSVLKEWHTAMAVEVYLNC</sequence>
<keyword evidence="4" id="KW-1185">Reference proteome</keyword>
<dbReference type="InterPro" id="IPR011583">
    <property type="entry name" value="Chitinase_II/V-like_cat"/>
</dbReference>
<dbReference type="GO" id="GO:0016787">
    <property type="term" value="F:hydrolase activity"/>
    <property type="evidence" value="ECO:0007669"/>
    <property type="project" value="UniProtKB-KW"/>
</dbReference>
<dbReference type="Gene3D" id="3.20.20.80">
    <property type="entry name" value="Glycosidases"/>
    <property type="match status" value="1"/>
</dbReference>
<feature type="domain" description="GH18" evidence="2">
    <location>
        <begin position="27"/>
        <end position="170"/>
    </location>
</feature>
<dbReference type="Pfam" id="PF00704">
    <property type="entry name" value="Glyco_hydro_18"/>
    <property type="match status" value="1"/>
</dbReference>
<evidence type="ECO:0000313" key="4">
    <source>
        <dbReference type="Proteomes" id="UP001604336"/>
    </source>
</evidence>
<dbReference type="InterPro" id="IPR001223">
    <property type="entry name" value="Glyco_hydro18_cat"/>
</dbReference>
<dbReference type="PANTHER" id="PTHR11177">
    <property type="entry name" value="CHITINASE"/>
    <property type="match status" value="1"/>
</dbReference>
<keyword evidence="1" id="KW-0732">Signal</keyword>
<name>A0ABD1VUJ1_9LAMI</name>
<dbReference type="PROSITE" id="PS51910">
    <property type="entry name" value="GH18_2"/>
    <property type="match status" value="1"/>
</dbReference>
<feature type="chain" id="PRO_5044872408" evidence="1">
    <location>
        <begin position="26"/>
        <end position="170"/>
    </location>
</feature>
<reference evidence="4" key="1">
    <citation type="submission" date="2024-07" db="EMBL/GenBank/DDBJ databases">
        <title>Two chromosome-level genome assemblies of Korean endemic species Abeliophyllum distichum and Forsythia ovata (Oleaceae).</title>
        <authorList>
            <person name="Jang H."/>
        </authorList>
    </citation>
    <scope>NUCLEOTIDE SEQUENCE [LARGE SCALE GENOMIC DNA]</scope>
</reference>
<feature type="signal peptide" evidence="1">
    <location>
        <begin position="1"/>
        <end position="25"/>
    </location>
</feature>
<evidence type="ECO:0000256" key="1">
    <source>
        <dbReference type="SAM" id="SignalP"/>
    </source>
</evidence>
<dbReference type="InterPro" id="IPR050314">
    <property type="entry name" value="Glycosyl_Hydrlase_18"/>
</dbReference>
<dbReference type="EMBL" id="JBFOLK010000001">
    <property type="protein sequence ID" value="KAL2541016.1"/>
    <property type="molecule type" value="Genomic_DNA"/>
</dbReference>
<dbReference type="AlphaFoldDB" id="A0ABD1VUJ1"/>
<organism evidence="3 4">
    <name type="scientific">Abeliophyllum distichum</name>
    <dbReference type="NCBI Taxonomy" id="126358"/>
    <lineage>
        <taxon>Eukaryota</taxon>
        <taxon>Viridiplantae</taxon>
        <taxon>Streptophyta</taxon>
        <taxon>Embryophyta</taxon>
        <taxon>Tracheophyta</taxon>
        <taxon>Spermatophyta</taxon>
        <taxon>Magnoliopsida</taxon>
        <taxon>eudicotyledons</taxon>
        <taxon>Gunneridae</taxon>
        <taxon>Pentapetalae</taxon>
        <taxon>asterids</taxon>
        <taxon>lamiids</taxon>
        <taxon>Lamiales</taxon>
        <taxon>Oleaceae</taxon>
        <taxon>Forsythieae</taxon>
        <taxon>Abeliophyllum</taxon>
    </lineage>
</organism>
<dbReference type="SMART" id="SM00636">
    <property type="entry name" value="Glyco_18"/>
    <property type="match status" value="1"/>
</dbReference>
<keyword evidence="3" id="KW-0378">Hydrolase</keyword>
<evidence type="ECO:0000313" key="3">
    <source>
        <dbReference type="EMBL" id="KAL2541016.1"/>
    </source>
</evidence>
<dbReference type="Proteomes" id="UP001604336">
    <property type="component" value="Unassembled WGS sequence"/>
</dbReference>
<accession>A0ABD1VUJ1</accession>
<dbReference type="InterPro" id="IPR017853">
    <property type="entry name" value="GH"/>
</dbReference>
<gene>
    <name evidence="3" type="ORF">Adt_01994</name>
</gene>
<evidence type="ECO:0000259" key="2">
    <source>
        <dbReference type="PROSITE" id="PS51910"/>
    </source>
</evidence>
<comment type="caution">
    <text evidence="3">The sequence shown here is derived from an EMBL/GenBank/DDBJ whole genome shotgun (WGS) entry which is preliminary data.</text>
</comment>